<dbReference type="PANTHER" id="PTHR12154">
    <property type="entry name" value="GLYCOSYL TRANSFERASE-RELATED"/>
    <property type="match status" value="1"/>
</dbReference>
<keyword evidence="4" id="KW-1133">Transmembrane helix</keyword>
<dbReference type="Pfam" id="PF08660">
    <property type="entry name" value="Alg14"/>
    <property type="match status" value="1"/>
</dbReference>
<comment type="subcellular location">
    <subcellularLocation>
        <location evidence="1">Endoplasmic reticulum membrane</location>
        <topology evidence="1">Single-pass membrane protein</topology>
    </subcellularLocation>
</comment>
<keyword evidence="6" id="KW-0808">Transferase</keyword>
<name>A0A7W0CVP4_9ACTN</name>
<dbReference type="Proteomes" id="UP000530928">
    <property type="component" value="Unassembled WGS sequence"/>
</dbReference>
<dbReference type="InterPro" id="IPR013969">
    <property type="entry name" value="Oligosacch_biosynth_Alg14"/>
</dbReference>
<dbReference type="PANTHER" id="PTHR12154:SF4">
    <property type="entry name" value="UDP-N-ACETYLGLUCOSAMINE TRANSFERASE SUBUNIT ALG14 HOMOLOG"/>
    <property type="match status" value="1"/>
</dbReference>
<reference evidence="6 7" key="1">
    <citation type="submission" date="2020-07" db="EMBL/GenBank/DDBJ databases">
        <title>Genomic Encyclopedia of Type Strains, Phase IV (KMG-IV): sequencing the most valuable type-strain genomes for metagenomic binning, comparative biology and taxonomic classification.</title>
        <authorList>
            <person name="Goeker M."/>
        </authorList>
    </citation>
    <scope>NUCLEOTIDE SEQUENCE [LARGE SCALE GENOMIC DNA]</scope>
    <source>
        <strain evidence="6 7">DSM 45533</strain>
    </source>
</reference>
<gene>
    <name evidence="6" type="ORF">HNR30_009380</name>
</gene>
<sequence length="154" mass="17824">MSEPRLKALLVCSTGGHLTQLHRLSGWWERHERVWVTFDKADARSLLAGEEVRWAHHPTTRNIPNLLRNLRLAVRLVRRERPDVIVSTGAGVAFPFFLLGKLMRIPTVYIEVYDRIDTGTLTGRLCYPLAGLFLLQWPEQRRRYPRGVVVGRLM</sequence>
<keyword evidence="5" id="KW-0472">Membrane</keyword>
<dbReference type="GO" id="GO:0006488">
    <property type="term" value="P:dolichol-linked oligosaccharide biosynthetic process"/>
    <property type="evidence" value="ECO:0007669"/>
    <property type="project" value="InterPro"/>
</dbReference>
<evidence type="ECO:0000256" key="3">
    <source>
        <dbReference type="ARBA" id="ARBA00022824"/>
    </source>
</evidence>
<keyword evidence="3" id="KW-0256">Endoplasmic reticulum</keyword>
<keyword evidence="7" id="KW-1185">Reference proteome</keyword>
<dbReference type="SUPFAM" id="SSF53756">
    <property type="entry name" value="UDP-Glycosyltransferase/glycogen phosphorylase"/>
    <property type="match status" value="1"/>
</dbReference>
<keyword evidence="2" id="KW-0812">Transmembrane</keyword>
<evidence type="ECO:0000256" key="4">
    <source>
        <dbReference type="ARBA" id="ARBA00022989"/>
    </source>
</evidence>
<evidence type="ECO:0000256" key="2">
    <source>
        <dbReference type="ARBA" id="ARBA00022692"/>
    </source>
</evidence>
<evidence type="ECO:0000313" key="6">
    <source>
        <dbReference type="EMBL" id="MBA2897974.1"/>
    </source>
</evidence>
<evidence type="ECO:0000313" key="7">
    <source>
        <dbReference type="Proteomes" id="UP000530928"/>
    </source>
</evidence>
<dbReference type="Gene3D" id="3.40.50.2000">
    <property type="entry name" value="Glycogen Phosphorylase B"/>
    <property type="match status" value="1"/>
</dbReference>
<dbReference type="RefSeq" id="WP_312895080.1">
    <property type="nucleotide sequence ID" value="NZ_BAABAM010000018.1"/>
</dbReference>
<organism evidence="6 7">
    <name type="scientific">Nonomuraea soli</name>
    <dbReference type="NCBI Taxonomy" id="1032476"/>
    <lineage>
        <taxon>Bacteria</taxon>
        <taxon>Bacillati</taxon>
        <taxon>Actinomycetota</taxon>
        <taxon>Actinomycetes</taxon>
        <taxon>Streptosporangiales</taxon>
        <taxon>Streptosporangiaceae</taxon>
        <taxon>Nonomuraea</taxon>
    </lineage>
</organism>
<dbReference type="AlphaFoldDB" id="A0A7W0CVP4"/>
<proteinExistence type="predicted"/>
<dbReference type="NCBIfam" id="NF041549">
    <property type="entry name" value="PssD"/>
    <property type="match status" value="1"/>
</dbReference>
<protein>
    <submittedName>
        <fullName evidence="6">UDP-N-acetylglucosamine:LPS N-acetylglucosamine transferase</fullName>
    </submittedName>
</protein>
<dbReference type="EMBL" id="JACDUR010000015">
    <property type="protein sequence ID" value="MBA2897974.1"/>
    <property type="molecule type" value="Genomic_DNA"/>
</dbReference>
<evidence type="ECO:0000256" key="1">
    <source>
        <dbReference type="ARBA" id="ARBA00004389"/>
    </source>
</evidence>
<accession>A0A7W0CVP4</accession>
<dbReference type="GO" id="GO:0004577">
    <property type="term" value="F:N-acetylglucosaminyldiphosphodolichol N-acetylglucosaminyltransferase activity"/>
    <property type="evidence" value="ECO:0007669"/>
    <property type="project" value="TreeGrafter"/>
</dbReference>
<comment type="caution">
    <text evidence="6">The sequence shown here is derived from an EMBL/GenBank/DDBJ whole genome shotgun (WGS) entry which is preliminary data.</text>
</comment>
<evidence type="ECO:0000256" key="5">
    <source>
        <dbReference type="ARBA" id="ARBA00023136"/>
    </source>
</evidence>